<proteinExistence type="predicted"/>
<accession>A0AAP9SXN2</accession>
<reference evidence="2 3" key="1">
    <citation type="submission" date="2020-05" db="EMBL/GenBank/DDBJ databases">
        <title>FDA dAtabase for Regulatory Grade micrObial Sequences (FDA-ARGOS): Supporting development and validation of Infectious Disease Dx tests.</title>
        <authorList>
            <person name="Bojja K."/>
            <person name="Kessler A."/>
            <person name="Tallon L."/>
            <person name="Sadzewicz L."/>
            <person name="Zhao X."/>
            <person name="Vavikolanu K."/>
            <person name="Mehta A."/>
            <person name="Aluvathingal J."/>
            <person name="Nadendla S."/>
            <person name="Myers T."/>
            <person name="Yan Y."/>
            <person name="Sichtig H."/>
        </authorList>
    </citation>
    <scope>NUCLEOTIDE SEQUENCE [LARGE SCALE GENOMIC DNA]</scope>
    <source>
        <strain evidence="2 3">FDAARGOS_763</strain>
    </source>
</reference>
<name>A0AAP9SXN2_BACFG</name>
<keyword evidence="1" id="KW-1133">Transmembrane helix</keyword>
<gene>
    <name evidence="2" type="ORF">FOC69_22740</name>
</gene>
<dbReference type="AlphaFoldDB" id="A0AAP9SXN2"/>
<dbReference type="Proteomes" id="UP000501467">
    <property type="component" value="Chromosome"/>
</dbReference>
<dbReference type="RefSeq" id="WP_005780502.1">
    <property type="nucleotide sequence ID" value="NZ_CP054003.1"/>
</dbReference>
<organism evidence="2 3">
    <name type="scientific">Bacteroides fragilis</name>
    <dbReference type="NCBI Taxonomy" id="817"/>
    <lineage>
        <taxon>Bacteria</taxon>
        <taxon>Pseudomonadati</taxon>
        <taxon>Bacteroidota</taxon>
        <taxon>Bacteroidia</taxon>
        <taxon>Bacteroidales</taxon>
        <taxon>Bacteroidaceae</taxon>
        <taxon>Bacteroides</taxon>
    </lineage>
</organism>
<protein>
    <submittedName>
        <fullName evidence="2">Uncharacterized protein</fullName>
    </submittedName>
</protein>
<feature type="transmembrane region" description="Helical" evidence="1">
    <location>
        <begin position="6"/>
        <end position="23"/>
    </location>
</feature>
<sequence length="206" mass="23926">METIITFILIATIMVAIIMITASNKKSHGGNHELSRSELYYQAHNPASKIYQALETIKILQNTDKYETFSSRESFLYELSKDIVQYLPSNHYKDYVDMAVKQYKQTYKTNIITRRQQEFIENPDIKNNHSFTAKLKARFFADFCEAMQSEINRLKTEKAKQKRRDHVKEVALSIIEYLKTNNHILLANGIVDDAAQLGVEIDKNLI</sequence>
<evidence type="ECO:0000256" key="1">
    <source>
        <dbReference type="SAM" id="Phobius"/>
    </source>
</evidence>
<evidence type="ECO:0000313" key="2">
    <source>
        <dbReference type="EMBL" id="QKH87008.1"/>
    </source>
</evidence>
<keyword evidence="1" id="KW-0472">Membrane</keyword>
<dbReference type="EMBL" id="CP054003">
    <property type="protein sequence ID" value="QKH87008.1"/>
    <property type="molecule type" value="Genomic_DNA"/>
</dbReference>
<evidence type="ECO:0000313" key="3">
    <source>
        <dbReference type="Proteomes" id="UP000501467"/>
    </source>
</evidence>
<keyword evidence="1" id="KW-0812">Transmembrane</keyword>